<gene>
    <name evidence="1" type="ORF">EUGRSUZ_E02944</name>
</gene>
<dbReference type="Gramene" id="KCW74285">
    <property type="protein sequence ID" value="KCW74285"/>
    <property type="gene ID" value="EUGRSUZ_E02944"/>
</dbReference>
<reference evidence="1" key="1">
    <citation type="submission" date="2013-07" db="EMBL/GenBank/DDBJ databases">
        <title>The genome of Eucalyptus grandis.</title>
        <authorList>
            <person name="Schmutz J."/>
            <person name="Hayes R."/>
            <person name="Myburg A."/>
            <person name="Tuskan G."/>
            <person name="Grattapaglia D."/>
            <person name="Rokhsar D.S."/>
        </authorList>
    </citation>
    <scope>NUCLEOTIDE SEQUENCE</scope>
    <source>
        <tissue evidence="1">Leaf extractions</tissue>
    </source>
</reference>
<accession>A0A059C8M0</accession>
<sequence>MPIPLVSGYCDRTQQRNMPNTKKRRTEQNTFRINADDETLPRSNQCTKKIMSLRLRIFGSNETAIHSMSVTKRHIIKHLVVNRS</sequence>
<dbReference type="AlphaFoldDB" id="A0A059C8M0"/>
<organism evidence="1">
    <name type="scientific">Eucalyptus grandis</name>
    <name type="common">Flooded gum</name>
    <dbReference type="NCBI Taxonomy" id="71139"/>
    <lineage>
        <taxon>Eukaryota</taxon>
        <taxon>Viridiplantae</taxon>
        <taxon>Streptophyta</taxon>
        <taxon>Embryophyta</taxon>
        <taxon>Tracheophyta</taxon>
        <taxon>Spermatophyta</taxon>
        <taxon>Magnoliopsida</taxon>
        <taxon>eudicotyledons</taxon>
        <taxon>Gunneridae</taxon>
        <taxon>Pentapetalae</taxon>
        <taxon>rosids</taxon>
        <taxon>malvids</taxon>
        <taxon>Myrtales</taxon>
        <taxon>Myrtaceae</taxon>
        <taxon>Myrtoideae</taxon>
        <taxon>Eucalypteae</taxon>
        <taxon>Eucalyptus</taxon>
    </lineage>
</organism>
<proteinExistence type="predicted"/>
<evidence type="ECO:0000313" key="1">
    <source>
        <dbReference type="EMBL" id="KCW74285.1"/>
    </source>
</evidence>
<name>A0A059C8M0_EUCGR</name>
<dbReference type="InParanoid" id="A0A059C8M0"/>
<protein>
    <submittedName>
        <fullName evidence="1">Uncharacterized protein</fullName>
    </submittedName>
</protein>
<dbReference type="EMBL" id="KK198757">
    <property type="protein sequence ID" value="KCW74285.1"/>
    <property type="molecule type" value="Genomic_DNA"/>
</dbReference>